<dbReference type="GO" id="GO:0006260">
    <property type="term" value="P:DNA replication"/>
    <property type="evidence" value="ECO:0007669"/>
    <property type="project" value="InterPro"/>
</dbReference>
<feature type="compositionally biased region" description="Basic and acidic residues" evidence="1">
    <location>
        <begin position="131"/>
        <end position="161"/>
    </location>
</feature>
<dbReference type="Proteomes" id="UP000192536">
    <property type="component" value="Unassembled WGS sequence"/>
</dbReference>
<dbReference type="SUPFAM" id="SSF52540">
    <property type="entry name" value="P-loop containing nucleoside triphosphate hydrolases"/>
    <property type="match status" value="1"/>
</dbReference>
<comment type="caution">
    <text evidence="3">The sequence shown here is derived from an EMBL/GenBank/DDBJ whole genome shotgun (WGS) entry which is preliminary data.</text>
</comment>
<dbReference type="NCBIfam" id="NF042913">
    <property type="entry name" value="CyRepA1"/>
    <property type="match status" value="1"/>
</dbReference>
<feature type="region of interest" description="Disordered" evidence="1">
    <location>
        <begin position="125"/>
        <end position="163"/>
    </location>
</feature>
<dbReference type="GO" id="GO:0005524">
    <property type="term" value="F:ATP binding"/>
    <property type="evidence" value="ECO:0007669"/>
    <property type="project" value="InterPro"/>
</dbReference>
<gene>
    <name evidence="3" type="ORF">BS640_18635</name>
</gene>
<dbReference type="InterPro" id="IPR027417">
    <property type="entry name" value="P-loop_NTPase"/>
</dbReference>
<accession>A0A1X0WB27</accession>
<sequence>MNLIEFYQSEFGSDPYALMRAGEHDLRTAAALAGIDWSATSSQVILHNTGGPESRFSKYSRSKPQPLNVSDKSKVDFFSRLEEKDGLIAPFINFVRKGHDGGIWSGHSFLWELYKEERARIGTMVPNSVDEETRRQKQQEKREADKAHREALLTQAEDKKRRDNARRLANYQRTEEAFSTAPLENGSFPYAVDKQIADVFPHCNVRRVTLWDRGPNSEKTEFMAIPMSHINGPLAGKVAGWQRIFADGSKKYTEAVEGVSYSGAAHMIGSLVNAKRVGVAEGFASAASAYLADFGKFDAVFMAGSANNIKNIVSQLIELESSFEIVCLLDNDRKEIGHGNTGMRTGVEILKLFRDDNVRCVYPTFDSEKGTDFNDVFVLQGQKATADQLKSKSNRLTLPTNLFDAALMNLGFADSRQTASFEKAAFECVDTGMLSCPAIISFDHLKTLLNEELRDLKAPEQIIEKVQSRLDWKYRTKKQKAQSPRSFTSSITDPSKRAAHVTYTRLPDTKITKKILAMVQKRSLTGPVILRAPMGSGKTKEMLRPLMQAAFRAFVMANRVALMSSMHDVMQLGDDNTATDAGIFYYRDDLNGIPPEAINKLTICINSIIKDKWQPLVHNHDFVGLDEATQCLRAILVGKAMERQVAVFNHLVDAFARTDGTALMADADANDTLVTFLELVMKRRESLGIPGWSKIHVIDLTTDVMFTPHGETEPRRRRAVHTDRDRLFVEAVRAVKQGEKILLATDSKAFGSGMYDQLCTEFPDKKFLYVSQDTKQLPDVEAFTDKPNAEAVKYDALIYSPAISSGVSLEVQHFTRHFGMFCGQIVPSDAIQMLRRDRNAHTFLLGVEQQNGRKETSVDERRGAYADATLYTDNVLGNVSDVMFDKETGRVTFGLDDSDFADMQIHLAAQEAESRNDFRNNLLLILEADGYDVERLAENNAASEAGKAMRRDARERVWNQTVLIHMEAETPSEEERNALLECEYLDVIQQAQLARYEIENELMLPVTPESLEFMLEQGRKKLSLLELMRMDEETAAAIDLNQKLKSFSYSFRRAGRMQFVNVLAHTREEADEKFSRLQPAVSSPKVRWVRLVEIPNRINALYHRNALRLYFKTCGIDIETGEGYATREAQKAALQAVVDMVSVRSFNTTLRFGGYLGRNGANKRPDVVFKDICGALGWEVENSRLGARGARVMTVKADTFAFMQELHSRRVQAKKSFYSMKHDAEEMPGDDDPDRLVVFRDNKTSGSLHADQTTASENADMAAVKQAVANTPVPFGWVCRVLNTSEMKQLATMPANLTRSTLAGMYLADHIGSLSTSDHAALKRLEAS</sequence>
<proteinExistence type="predicted"/>
<organism evidence="3 4">
    <name type="scientific">Rouxiella badensis</name>
    <dbReference type="NCBI Taxonomy" id="1646377"/>
    <lineage>
        <taxon>Bacteria</taxon>
        <taxon>Pseudomonadati</taxon>
        <taxon>Pseudomonadota</taxon>
        <taxon>Gammaproteobacteria</taxon>
        <taxon>Enterobacterales</taxon>
        <taxon>Yersiniaceae</taxon>
        <taxon>Rouxiella</taxon>
    </lineage>
</organism>
<dbReference type="InterPro" id="IPR003450">
    <property type="entry name" value="Replication_origin-bd"/>
</dbReference>
<dbReference type="InterPro" id="IPR049996">
    <property type="entry name" value="Slr7037-like"/>
</dbReference>
<evidence type="ECO:0000313" key="4">
    <source>
        <dbReference type="Proteomes" id="UP000192536"/>
    </source>
</evidence>
<evidence type="ECO:0000313" key="3">
    <source>
        <dbReference type="EMBL" id="ORJ23923.1"/>
    </source>
</evidence>
<protein>
    <recommendedName>
        <fullName evidence="2">Replication origin-binding protein domain-containing protein</fullName>
    </recommendedName>
</protein>
<dbReference type="Gene3D" id="3.40.50.300">
    <property type="entry name" value="P-loop containing nucleotide triphosphate hydrolases"/>
    <property type="match status" value="1"/>
</dbReference>
<dbReference type="STRING" id="1646377.BS640_18635"/>
<feature type="domain" description="Replication origin-binding protein" evidence="2">
    <location>
        <begin position="499"/>
        <end position="818"/>
    </location>
</feature>
<dbReference type="Gene3D" id="3.40.1360.10">
    <property type="match status" value="1"/>
</dbReference>
<dbReference type="EMBL" id="MRWE01000038">
    <property type="protein sequence ID" value="ORJ23923.1"/>
    <property type="molecule type" value="Genomic_DNA"/>
</dbReference>
<dbReference type="GO" id="GO:0003688">
    <property type="term" value="F:DNA replication origin binding"/>
    <property type="evidence" value="ECO:0007669"/>
    <property type="project" value="InterPro"/>
</dbReference>
<reference evidence="3 4" key="1">
    <citation type="journal article" date="2017" name="Int. J. Syst. Evol. Microbiol.">
        <title>Rouxiella badensis sp. nov. and Rouxiella silvae sp. nov. isolated from peat bog soil in Germany and emendation of the genus description.</title>
        <authorList>
            <person name="Le Fleche-Mateos A."/>
            <person name="Kugler J.H."/>
            <person name="Hansen S.H."/>
            <person name="Syldatk C."/>
            <person name="Hausmann R."/>
            <person name="Lomprez F."/>
            <person name="Vandenbogaert M."/>
            <person name="Manuguerra J.C."/>
            <person name="Grimont P.A."/>
        </authorList>
    </citation>
    <scope>NUCLEOTIDE SEQUENCE [LARGE SCALE GENOMIC DNA]</scope>
    <source>
        <strain evidence="3 4">DSM 100043</strain>
    </source>
</reference>
<evidence type="ECO:0000259" key="2">
    <source>
        <dbReference type="Pfam" id="PF02399"/>
    </source>
</evidence>
<dbReference type="RefSeq" id="WP_084913081.1">
    <property type="nucleotide sequence ID" value="NZ_MRWE01000038.1"/>
</dbReference>
<keyword evidence="4" id="KW-1185">Reference proteome</keyword>
<dbReference type="Pfam" id="PF02399">
    <property type="entry name" value="Herpes_ori_bp"/>
    <property type="match status" value="1"/>
</dbReference>
<evidence type="ECO:0000256" key="1">
    <source>
        <dbReference type="SAM" id="MobiDB-lite"/>
    </source>
</evidence>
<name>A0A1X0WB27_9GAMM</name>